<proteinExistence type="predicted"/>
<dbReference type="Proteomes" id="UP000006426">
    <property type="component" value="Plasmid pmppla107"/>
</dbReference>
<reference evidence="1 2" key="1">
    <citation type="journal article" date="2011" name="PLoS Pathog.">
        <title>Dynamic evolution of pathogenicity revealed by sequencing and comparative genomics of 19 Pseudomonas syringae isolates.</title>
        <authorList>
            <person name="Baltrus D.A."/>
            <person name="Nishimura M.T."/>
            <person name="Romanchuk A."/>
            <person name="Chang J.H."/>
            <person name="Mukhtar M.S."/>
            <person name="Cherkis K."/>
            <person name="Roach J."/>
            <person name="Grant S.R."/>
            <person name="Jones C.D."/>
            <person name="Dangl J.L."/>
        </authorList>
    </citation>
    <scope>NUCLEOTIDE SEQUENCE [LARGE SCALE GENOMIC DNA]</scope>
    <source>
        <strain evidence="1 2">M301315</strain>
    </source>
</reference>
<keyword evidence="1" id="KW-0614">Plasmid</keyword>
<geneLocation type="plasmid" evidence="2">
    <name>pmppla107</name>
</geneLocation>
<accession>A0AAD0PVT9</accession>
<evidence type="ECO:0000313" key="2">
    <source>
        <dbReference type="Proteomes" id="UP000006426"/>
    </source>
</evidence>
<name>A0AAD0PVT9_PSEAV</name>
<protein>
    <submittedName>
        <fullName evidence="1">Uncharacterized protein</fullName>
    </submittedName>
</protein>
<sequence length="197" mass="22466">MAKTYGKYDRHSLVELSYDLITEPWDPDGLLKWLRSNRVARSELMESVLCAGRASVEVNSSFQNWRHKTDLAHACVDLYKAMLNHPKYREGAVSYLWANVHQYMSCWLGAFCSRMDAGALCTMLVTDPSIAARNRSRKDFNLLAYPHVPEHLKIQVIHHASRRGKVSKLFGLTAWPECRQAARGVERDSIMTVDLGL</sequence>
<evidence type="ECO:0000313" key="1">
    <source>
        <dbReference type="EMBL" id="AXH59681.1"/>
    </source>
</evidence>
<dbReference type="EMBL" id="CP031226">
    <property type="protein sequence ID" value="AXH59681.1"/>
    <property type="molecule type" value="Genomic_DNA"/>
</dbReference>
<dbReference type="RefSeq" id="WP_005742072.1">
    <property type="nucleotide sequence ID" value="NZ_CP031226.1"/>
</dbReference>
<gene>
    <name evidence="1" type="ORF">PLA107_031150</name>
</gene>
<dbReference type="GeneID" id="39474326"/>
<organism evidence="1 2">
    <name type="scientific">Pseudomonas amygdali pv. lachrymans str. M301315</name>
    <dbReference type="NCBI Taxonomy" id="629260"/>
    <lineage>
        <taxon>Bacteria</taxon>
        <taxon>Pseudomonadati</taxon>
        <taxon>Pseudomonadota</taxon>
        <taxon>Gammaproteobacteria</taxon>
        <taxon>Pseudomonadales</taxon>
        <taxon>Pseudomonadaceae</taxon>
        <taxon>Pseudomonas</taxon>
        <taxon>Pseudomonas amygdali</taxon>
    </lineage>
</organism>
<dbReference type="AlphaFoldDB" id="A0AAD0PVT9"/>